<dbReference type="NCBIfam" id="TIGR03558">
    <property type="entry name" value="oxido_grp_1"/>
    <property type="match status" value="1"/>
</dbReference>
<dbReference type="FunFam" id="3.20.20.30:FF:000002">
    <property type="entry name" value="LLM class flavin-dependent oxidoreductase"/>
    <property type="match status" value="1"/>
</dbReference>
<evidence type="ECO:0000259" key="3">
    <source>
        <dbReference type="Pfam" id="PF00296"/>
    </source>
</evidence>
<keyword evidence="5" id="KW-1185">Reference proteome</keyword>
<dbReference type="RefSeq" id="WP_182206754.1">
    <property type="nucleotide sequence ID" value="NZ_JACGLT010000019.1"/>
</dbReference>
<evidence type="ECO:0000256" key="1">
    <source>
        <dbReference type="ARBA" id="ARBA00007789"/>
    </source>
</evidence>
<dbReference type="EMBL" id="JACGLT010000019">
    <property type="protein sequence ID" value="MBA6154480.1"/>
    <property type="molecule type" value="Genomic_DNA"/>
</dbReference>
<dbReference type="Proteomes" id="UP000541857">
    <property type="component" value="Unassembled WGS sequence"/>
</dbReference>
<name>A0A7W2R5T7_9FLAO</name>
<dbReference type="GO" id="GO:0016705">
    <property type="term" value="F:oxidoreductase activity, acting on paired donors, with incorporation or reduction of molecular oxygen"/>
    <property type="evidence" value="ECO:0007669"/>
    <property type="project" value="InterPro"/>
</dbReference>
<sequence>MKSNPVVYSILELALVSEGHSLKQTFNNSLKLAQKAEEFGYTRFWLAEHHNAVNIGSSATSVLIGYIAEGTKSMRVGSGGIMLPNHSPLIVSEQFGTLGSLYPNRIDLGLGRAPGTDRETAQAIRSDFMQAAHSFPRDVEDIQQYFSVDNASSKIRATVAEGVEVPIYILGSSTDSAHLAASKGLPYAFASHFATIHLEAATAIYREKFQPSDTLKAPYVMAGVNIIIADTDEEAESYATSLIRMFLGIFTGNREYMQPPTAMTQEFREIMAHPQVHQMLKYSFVGSKATVKAQVKDFLEKTKADELIAVTNIYDVNHRIRSYELFAEIMDELNAETAV</sequence>
<dbReference type="Gene3D" id="3.20.20.30">
    <property type="entry name" value="Luciferase-like domain"/>
    <property type="match status" value="1"/>
</dbReference>
<comment type="similarity">
    <text evidence="1">To bacterial alkanal monooxygenase alpha and beta chains.</text>
</comment>
<comment type="caution">
    <text evidence="4">The sequence shown here is derived from an EMBL/GenBank/DDBJ whole genome shotgun (WGS) entry which is preliminary data.</text>
</comment>
<dbReference type="InterPro" id="IPR050766">
    <property type="entry name" value="Bact_Lucif_Oxidored"/>
</dbReference>
<dbReference type="InterPro" id="IPR019949">
    <property type="entry name" value="CmoO-like"/>
</dbReference>
<proteinExistence type="predicted"/>
<dbReference type="PANTHER" id="PTHR30137">
    <property type="entry name" value="LUCIFERASE-LIKE MONOOXYGENASE"/>
    <property type="match status" value="1"/>
</dbReference>
<protein>
    <recommendedName>
        <fullName evidence="2">Luciferase-like monooxygenase</fullName>
    </recommendedName>
</protein>
<feature type="domain" description="Luciferase-like" evidence="3">
    <location>
        <begin position="18"/>
        <end position="301"/>
    </location>
</feature>
<organism evidence="4 5">
    <name type="scientific">Gelidibacter maritimus</name>
    <dbReference type="NCBI Taxonomy" id="2761487"/>
    <lineage>
        <taxon>Bacteria</taxon>
        <taxon>Pseudomonadati</taxon>
        <taxon>Bacteroidota</taxon>
        <taxon>Flavobacteriia</taxon>
        <taxon>Flavobacteriales</taxon>
        <taxon>Flavobacteriaceae</taxon>
        <taxon>Gelidibacter</taxon>
    </lineage>
</organism>
<dbReference type="SUPFAM" id="SSF51679">
    <property type="entry name" value="Bacterial luciferase-like"/>
    <property type="match status" value="1"/>
</dbReference>
<evidence type="ECO:0000313" key="4">
    <source>
        <dbReference type="EMBL" id="MBA6154480.1"/>
    </source>
</evidence>
<accession>A0A7W2R5T7</accession>
<dbReference type="InterPro" id="IPR011251">
    <property type="entry name" value="Luciferase-like_dom"/>
</dbReference>
<evidence type="ECO:0000256" key="2">
    <source>
        <dbReference type="ARBA" id="ARBA00074555"/>
    </source>
</evidence>
<reference evidence="4 5" key="1">
    <citation type="submission" date="2020-07" db="EMBL/GenBank/DDBJ databases">
        <title>Bacterium isolated from marine sediment.</title>
        <authorList>
            <person name="Shang D."/>
        </authorList>
    </citation>
    <scope>NUCLEOTIDE SEQUENCE [LARGE SCALE GENOMIC DNA]</scope>
    <source>
        <strain evidence="4 5">F6074</strain>
    </source>
</reference>
<gene>
    <name evidence="4" type="ORF">H3Z82_17265</name>
</gene>
<dbReference type="Pfam" id="PF00296">
    <property type="entry name" value="Bac_luciferase"/>
    <property type="match status" value="1"/>
</dbReference>
<dbReference type="PANTHER" id="PTHR30137:SF6">
    <property type="entry name" value="LUCIFERASE-LIKE MONOOXYGENASE"/>
    <property type="match status" value="1"/>
</dbReference>
<dbReference type="GO" id="GO:0005829">
    <property type="term" value="C:cytosol"/>
    <property type="evidence" value="ECO:0007669"/>
    <property type="project" value="TreeGrafter"/>
</dbReference>
<dbReference type="InterPro" id="IPR036661">
    <property type="entry name" value="Luciferase-like_sf"/>
</dbReference>
<evidence type="ECO:0000313" key="5">
    <source>
        <dbReference type="Proteomes" id="UP000541857"/>
    </source>
</evidence>
<dbReference type="AlphaFoldDB" id="A0A7W2R5T7"/>